<keyword evidence="4" id="KW-0325">Glycoprotein</keyword>
<dbReference type="InterPro" id="IPR000742">
    <property type="entry name" value="EGF"/>
</dbReference>
<keyword evidence="5" id="KW-0245">EGF-like domain</keyword>
<dbReference type="GO" id="GO:0016020">
    <property type="term" value="C:membrane"/>
    <property type="evidence" value="ECO:0007669"/>
    <property type="project" value="UniProtKB-SubCell"/>
</dbReference>
<comment type="subcellular location">
    <subcellularLocation>
        <location evidence="1">Membrane</location>
        <topology evidence="1">Single-pass type I membrane protein</topology>
    </subcellularLocation>
</comment>
<dbReference type="Gene3D" id="2.10.25.10">
    <property type="entry name" value="Laminin"/>
    <property type="match status" value="1"/>
</dbReference>
<keyword evidence="7" id="KW-0418">Kinase</keyword>
<evidence type="ECO:0000313" key="7">
    <source>
        <dbReference type="EMBL" id="KAF5199371.1"/>
    </source>
</evidence>
<accession>A0A7J6WPS5</accession>
<feature type="domain" description="EGF-like" evidence="6">
    <location>
        <begin position="105"/>
        <end position="146"/>
    </location>
</feature>
<keyword evidence="2" id="KW-0808">Transferase</keyword>
<dbReference type="GO" id="GO:0004674">
    <property type="term" value="F:protein serine/threonine kinase activity"/>
    <property type="evidence" value="ECO:0007669"/>
    <property type="project" value="InterPro"/>
</dbReference>
<reference evidence="7 8" key="1">
    <citation type="submission" date="2020-06" db="EMBL/GenBank/DDBJ databases">
        <title>Transcriptomic and genomic resources for Thalictrum thalictroides and T. hernandezii: Facilitating candidate gene discovery in an emerging model plant lineage.</title>
        <authorList>
            <person name="Arias T."/>
            <person name="Riano-Pachon D.M."/>
            <person name="Di Stilio V.S."/>
        </authorList>
    </citation>
    <scope>NUCLEOTIDE SEQUENCE [LARGE SCALE GENOMIC DNA]</scope>
    <source>
        <strain evidence="8">cv. WT478/WT964</strain>
        <tissue evidence="7">Leaves</tissue>
    </source>
</reference>
<comment type="caution">
    <text evidence="7">The sequence shown here is derived from an EMBL/GenBank/DDBJ whole genome shotgun (WGS) entry which is preliminary data.</text>
</comment>
<keyword evidence="7" id="KW-0675">Receptor</keyword>
<dbReference type="PROSITE" id="PS50026">
    <property type="entry name" value="EGF_3"/>
    <property type="match status" value="1"/>
</dbReference>
<gene>
    <name evidence="7" type="ORF">FRX31_011042</name>
</gene>
<dbReference type="OrthoDB" id="4062651at2759"/>
<organism evidence="7 8">
    <name type="scientific">Thalictrum thalictroides</name>
    <name type="common">Rue-anemone</name>
    <name type="synonym">Anemone thalictroides</name>
    <dbReference type="NCBI Taxonomy" id="46969"/>
    <lineage>
        <taxon>Eukaryota</taxon>
        <taxon>Viridiplantae</taxon>
        <taxon>Streptophyta</taxon>
        <taxon>Embryophyta</taxon>
        <taxon>Tracheophyta</taxon>
        <taxon>Spermatophyta</taxon>
        <taxon>Magnoliopsida</taxon>
        <taxon>Ranunculales</taxon>
        <taxon>Ranunculaceae</taxon>
        <taxon>Thalictroideae</taxon>
        <taxon>Thalictrum</taxon>
    </lineage>
</organism>
<evidence type="ECO:0000256" key="4">
    <source>
        <dbReference type="ARBA" id="ARBA00023180"/>
    </source>
</evidence>
<dbReference type="AlphaFoldDB" id="A0A7J6WPS5"/>
<dbReference type="Pfam" id="PF08488">
    <property type="entry name" value="WAK"/>
    <property type="match status" value="1"/>
</dbReference>
<evidence type="ECO:0000259" key="6">
    <source>
        <dbReference type="PROSITE" id="PS50026"/>
    </source>
</evidence>
<evidence type="ECO:0000256" key="3">
    <source>
        <dbReference type="ARBA" id="ARBA00023157"/>
    </source>
</evidence>
<sequence length="152" mass="16837">MIRFEDEQRAVAGCFSICNNNSIKDPTQIEKEVVPCLDYGCCQTKIPKGLKYLKINLTSFSDHRNIYDSNPCDYAFLTDGTNNAYLVKGPENRVRSQIVLDWAIGNTPCEESKSICGPNTNCINSNYSSGGYGCSCRQGYTGNPFITDEGCQ</sequence>
<dbReference type="PANTHER" id="PTHR33491">
    <property type="entry name" value="OSJNBA0016N04.9 PROTEIN"/>
    <property type="match status" value="1"/>
</dbReference>
<evidence type="ECO:0000256" key="1">
    <source>
        <dbReference type="ARBA" id="ARBA00004479"/>
    </source>
</evidence>
<proteinExistence type="predicted"/>
<evidence type="ECO:0000256" key="5">
    <source>
        <dbReference type="PROSITE-ProRule" id="PRU00076"/>
    </source>
</evidence>
<protein>
    <submittedName>
        <fullName evidence="7">Wall-associated receptor kinase 2-like</fullName>
    </submittedName>
</protein>
<evidence type="ECO:0000256" key="2">
    <source>
        <dbReference type="ARBA" id="ARBA00022679"/>
    </source>
</evidence>
<feature type="non-terminal residue" evidence="7">
    <location>
        <position position="152"/>
    </location>
</feature>
<keyword evidence="3" id="KW-1015">Disulfide bond</keyword>
<name>A0A7J6WPS5_THATH</name>
<evidence type="ECO:0000313" key="8">
    <source>
        <dbReference type="Proteomes" id="UP000554482"/>
    </source>
</evidence>
<keyword evidence="8" id="KW-1185">Reference proteome</keyword>
<dbReference type="EMBL" id="JABWDY010012068">
    <property type="protein sequence ID" value="KAF5199371.1"/>
    <property type="molecule type" value="Genomic_DNA"/>
</dbReference>
<comment type="caution">
    <text evidence="5">Lacks conserved residue(s) required for the propagation of feature annotation.</text>
</comment>
<dbReference type="InterPro" id="IPR013695">
    <property type="entry name" value="WAK"/>
</dbReference>
<dbReference type="Proteomes" id="UP000554482">
    <property type="component" value="Unassembled WGS sequence"/>
</dbReference>